<dbReference type="PANTHER" id="PTHR30329">
    <property type="entry name" value="STATOR ELEMENT OF FLAGELLAR MOTOR COMPLEX"/>
    <property type="match status" value="1"/>
</dbReference>
<keyword evidence="3" id="KW-1003">Cell membrane</keyword>
<dbReference type="InterPro" id="IPR006665">
    <property type="entry name" value="OmpA-like"/>
</dbReference>
<organism evidence="10 11">
    <name type="scientific">Desulfonauticus submarinus</name>
    <dbReference type="NCBI Taxonomy" id="206665"/>
    <lineage>
        <taxon>Bacteria</taxon>
        <taxon>Pseudomonadati</taxon>
        <taxon>Thermodesulfobacteriota</taxon>
        <taxon>Desulfovibrionia</taxon>
        <taxon>Desulfovibrionales</taxon>
        <taxon>Desulfonauticaceae</taxon>
        <taxon>Desulfonauticus</taxon>
    </lineage>
</organism>
<name>A0A1H0BPC3_9BACT</name>
<dbReference type="Pfam" id="PF13677">
    <property type="entry name" value="MotB_plug"/>
    <property type="match status" value="1"/>
</dbReference>
<dbReference type="SUPFAM" id="SSF103088">
    <property type="entry name" value="OmpA-like"/>
    <property type="match status" value="1"/>
</dbReference>
<keyword evidence="11" id="KW-1185">Reference proteome</keyword>
<dbReference type="Pfam" id="PF00691">
    <property type="entry name" value="OmpA"/>
    <property type="match status" value="1"/>
</dbReference>
<dbReference type="OrthoDB" id="5469916at2"/>
<dbReference type="InterPro" id="IPR050330">
    <property type="entry name" value="Bact_OuterMem_StrucFunc"/>
</dbReference>
<evidence type="ECO:0000256" key="1">
    <source>
        <dbReference type="ARBA" id="ARBA00004162"/>
    </source>
</evidence>
<dbReference type="STRING" id="206665.SAMN04488516_102242"/>
<gene>
    <name evidence="10" type="ORF">SAMN04488516_102242</name>
</gene>
<evidence type="ECO:0000256" key="4">
    <source>
        <dbReference type="ARBA" id="ARBA00022692"/>
    </source>
</evidence>
<dbReference type="PROSITE" id="PS51123">
    <property type="entry name" value="OMPA_2"/>
    <property type="match status" value="1"/>
</dbReference>
<feature type="domain" description="OmpA-like" evidence="9">
    <location>
        <begin position="108"/>
        <end position="238"/>
    </location>
</feature>
<proteinExistence type="inferred from homology"/>
<evidence type="ECO:0000256" key="6">
    <source>
        <dbReference type="ARBA" id="ARBA00023136"/>
    </source>
</evidence>
<evidence type="ECO:0000256" key="2">
    <source>
        <dbReference type="ARBA" id="ARBA00008914"/>
    </source>
</evidence>
<dbReference type="CDD" id="cd07185">
    <property type="entry name" value="OmpA_C-like"/>
    <property type="match status" value="1"/>
</dbReference>
<dbReference type="Proteomes" id="UP000199602">
    <property type="component" value="Unassembled WGS sequence"/>
</dbReference>
<keyword evidence="5 8" id="KW-1133">Transmembrane helix</keyword>
<dbReference type="Gene3D" id="3.30.1330.60">
    <property type="entry name" value="OmpA-like domain"/>
    <property type="match status" value="1"/>
</dbReference>
<evidence type="ECO:0000313" key="11">
    <source>
        <dbReference type="Proteomes" id="UP000199602"/>
    </source>
</evidence>
<evidence type="ECO:0000256" key="5">
    <source>
        <dbReference type="ARBA" id="ARBA00022989"/>
    </source>
</evidence>
<comment type="similarity">
    <text evidence="2">Belongs to the MotB family.</text>
</comment>
<evidence type="ECO:0000313" key="10">
    <source>
        <dbReference type="EMBL" id="SDN47441.1"/>
    </source>
</evidence>
<dbReference type="PANTHER" id="PTHR30329:SF21">
    <property type="entry name" value="LIPOPROTEIN YIAD-RELATED"/>
    <property type="match status" value="1"/>
</dbReference>
<evidence type="ECO:0000256" key="3">
    <source>
        <dbReference type="ARBA" id="ARBA00022475"/>
    </source>
</evidence>
<dbReference type="GO" id="GO:0005886">
    <property type="term" value="C:plasma membrane"/>
    <property type="evidence" value="ECO:0007669"/>
    <property type="project" value="UniProtKB-SubCell"/>
</dbReference>
<evidence type="ECO:0000259" key="9">
    <source>
        <dbReference type="PROSITE" id="PS51123"/>
    </source>
</evidence>
<feature type="transmembrane region" description="Helical" evidence="8">
    <location>
        <begin position="15"/>
        <end position="38"/>
    </location>
</feature>
<dbReference type="InterPro" id="IPR025713">
    <property type="entry name" value="MotB-like_N_dom"/>
</dbReference>
<dbReference type="InterPro" id="IPR036737">
    <property type="entry name" value="OmpA-like_sf"/>
</dbReference>
<reference evidence="10 11" key="1">
    <citation type="submission" date="2016-10" db="EMBL/GenBank/DDBJ databases">
        <authorList>
            <person name="de Groot N.N."/>
        </authorList>
    </citation>
    <scope>NUCLEOTIDE SEQUENCE [LARGE SCALE GENOMIC DNA]</scope>
    <source>
        <strain evidence="10 11">DSM 15269</strain>
    </source>
</reference>
<sequence length="274" mass="31255">MSKKEKETKEEGMPAWLVTFSDMMTLLLTFFVLLLSMASLKDERKVKRALGALAGSFGLGPTGIVPLNKDKGKSAAEPGPFEGIKDFQAIKPLLWDEKNRDLNLMSNRFLQVLELGTDILFSPGSAELTAEGKQLLNKIIKILKNIEYPIELRGHVGSLRDEFGPEYLKMQAKSKLDLSWKLSLARTLAVYKYFLSSGIDPKKLRIEAFGRFRPRYSNMTAQGRKQNRRVELVLDKRIKSWASEELARYKLKGKVKKDKFIYKDFIFDLNGPKE</sequence>
<comment type="subcellular location">
    <subcellularLocation>
        <location evidence="1">Cell membrane</location>
        <topology evidence="1">Single-pass membrane protein</topology>
    </subcellularLocation>
</comment>
<evidence type="ECO:0000256" key="7">
    <source>
        <dbReference type="PROSITE-ProRule" id="PRU00473"/>
    </source>
</evidence>
<protein>
    <submittedName>
        <fullName evidence="10">Chemotaxis protein MotB</fullName>
    </submittedName>
</protein>
<dbReference type="EMBL" id="FNIN01000002">
    <property type="protein sequence ID" value="SDN47441.1"/>
    <property type="molecule type" value="Genomic_DNA"/>
</dbReference>
<evidence type="ECO:0000256" key="8">
    <source>
        <dbReference type="SAM" id="Phobius"/>
    </source>
</evidence>
<keyword evidence="4 8" id="KW-0812">Transmembrane</keyword>
<dbReference type="AlphaFoldDB" id="A0A1H0BPC3"/>
<dbReference type="RefSeq" id="WP_092063528.1">
    <property type="nucleotide sequence ID" value="NZ_FNIN01000002.1"/>
</dbReference>
<accession>A0A1H0BPC3</accession>
<keyword evidence="6 7" id="KW-0472">Membrane</keyword>